<name>A0A671UGE3_SPAAU</name>
<organism evidence="8 9">
    <name type="scientific">Sparus aurata</name>
    <name type="common">Gilthead sea bream</name>
    <dbReference type="NCBI Taxonomy" id="8175"/>
    <lineage>
        <taxon>Eukaryota</taxon>
        <taxon>Metazoa</taxon>
        <taxon>Chordata</taxon>
        <taxon>Craniata</taxon>
        <taxon>Vertebrata</taxon>
        <taxon>Euteleostomi</taxon>
        <taxon>Actinopterygii</taxon>
        <taxon>Neopterygii</taxon>
        <taxon>Teleostei</taxon>
        <taxon>Neoteleostei</taxon>
        <taxon>Acanthomorphata</taxon>
        <taxon>Eupercaria</taxon>
        <taxon>Spariformes</taxon>
        <taxon>Sparidae</taxon>
        <taxon>Sparus</taxon>
    </lineage>
</organism>
<feature type="domain" description="AIG1-type G" evidence="7">
    <location>
        <begin position="45"/>
        <end position="233"/>
    </location>
</feature>
<feature type="transmembrane region" description="Helical" evidence="6">
    <location>
        <begin position="827"/>
        <end position="847"/>
    </location>
</feature>
<keyword evidence="6" id="KW-0812">Transmembrane</keyword>
<proteinExistence type="inferred from homology"/>
<keyword evidence="6" id="KW-0472">Membrane</keyword>
<dbReference type="OMA" id="MEANTCA"/>
<protein>
    <submittedName>
        <fullName evidence="8">GTPase IMAP family member 8-like</fullName>
    </submittedName>
</protein>
<evidence type="ECO:0000313" key="8">
    <source>
        <dbReference type="Ensembl" id="ENSSAUP00010013446.1"/>
    </source>
</evidence>
<evidence type="ECO:0000256" key="6">
    <source>
        <dbReference type="SAM" id="Phobius"/>
    </source>
</evidence>
<dbReference type="GO" id="GO:0005525">
    <property type="term" value="F:GTP binding"/>
    <property type="evidence" value="ECO:0007669"/>
    <property type="project" value="UniProtKB-KW"/>
</dbReference>
<evidence type="ECO:0000259" key="7">
    <source>
        <dbReference type="PROSITE" id="PS51720"/>
    </source>
</evidence>
<evidence type="ECO:0000256" key="5">
    <source>
        <dbReference type="SAM" id="MobiDB-lite"/>
    </source>
</evidence>
<dbReference type="InParanoid" id="A0A671UGE3"/>
<dbReference type="AlphaFoldDB" id="A0A671UGE3"/>
<dbReference type="GeneID" id="115580957"/>
<dbReference type="FunCoup" id="A0A671UGE3">
    <property type="interactions" value="25"/>
</dbReference>
<dbReference type="InterPro" id="IPR045058">
    <property type="entry name" value="GIMA/IAN/Toc"/>
</dbReference>
<keyword evidence="2" id="KW-0547">Nucleotide-binding</keyword>
<feature type="domain" description="AIG1-type G" evidence="7">
    <location>
        <begin position="473"/>
        <end position="688"/>
    </location>
</feature>
<dbReference type="Pfam" id="PF04548">
    <property type="entry name" value="AIG1"/>
    <property type="match status" value="3"/>
</dbReference>
<dbReference type="InterPro" id="IPR006703">
    <property type="entry name" value="G_AIG1"/>
</dbReference>
<dbReference type="OrthoDB" id="8954335at2759"/>
<gene>
    <name evidence="8" type="primary">LOC115580957</name>
</gene>
<evidence type="ECO:0000256" key="4">
    <source>
        <dbReference type="SAM" id="Coils"/>
    </source>
</evidence>
<reference evidence="8" key="1">
    <citation type="submission" date="2021-04" db="EMBL/GenBank/DDBJ databases">
        <authorList>
            <consortium name="Wellcome Sanger Institute Data Sharing"/>
        </authorList>
    </citation>
    <scope>NUCLEOTIDE SEQUENCE [LARGE SCALE GENOMIC DNA]</scope>
</reference>
<keyword evidence="3" id="KW-0342">GTP-binding</keyword>
<dbReference type="GeneTree" id="ENSGT00940000164100"/>
<comment type="similarity">
    <text evidence="1">Belongs to the TRAFAC class TrmE-Era-EngA-EngB-Septin-like GTPase superfamily. AIG1/Toc34/Toc159-like paraseptin GTPase family. IAN subfamily.</text>
</comment>
<dbReference type="InterPro" id="IPR027417">
    <property type="entry name" value="P-loop_NTPase"/>
</dbReference>
<reference evidence="8" key="2">
    <citation type="submission" date="2025-08" db="UniProtKB">
        <authorList>
            <consortium name="Ensembl"/>
        </authorList>
    </citation>
    <scope>IDENTIFICATION</scope>
</reference>
<keyword evidence="6" id="KW-1133">Transmembrane helix</keyword>
<dbReference type="Gene3D" id="3.40.50.300">
    <property type="entry name" value="P-loop containing nucleotide triphosphate hydrolases"/>
    <property type="match status" value="3"/>
</dbReference>
<evidence type="ECO:0000256" key="2">
    <source>
        <dbReference type="ARBA" id="ARBA00022741"/>
    </source>
</evidence>
<evidence type="ECO:0000256" key="3">
    <source>
        <dbReference type="ARBA" id="ARBA00023134"/>
    </source>
</evidence>
<accession>A0A671UGE3</accession>
<dbReference type="PANTHER" id="PTHR10903">
    <property type="entry name" value="GTPASE, IMAP FAMILY MEMBER-RELATED"/>
    <property type="match status" value="1"/>
</dbReference>
<dbReference type="SUPFAM" id="SSF52540">
    <property type="entry name" value="P-loop containing nucleoside triphosphate hydrolases"/>
    <property type="match status" value="2"/>
</dbReference>
<evidence type="ECO:0000256" key="1">
    <source>
        <dbReference type="ARBA" id="ARBA00008535"/>
    </source>
</evidence>
<feature type="coiled-coil region" evidence="4">
    <location>
        <begin position="662"/>
        <end position="826"/>
    </location>
</feature>
<dbReference type="RefSeq" id="XP_030271573.1">
    <property type="nucleotide sequence ID" value="XM_030415713.1"/>
</dbReference>
<feature type="domain" description="AIG1-type G" evidence="7">
    <location>
        <begin position="248"/>
        <end position="436"/>
    </location>
</feature>
<keyword evidence="9" id="KW-1185">Reference proteome</keyword>
<feature type="region of interest" description="Disordered" evidence="5">
    <location>
        <begin position="1"/>
        <end position="31"/>
    </location>
</feature>
<dbReference type="Ensembl" id="ENSSAUT00010014300.1">
    <property type="protein sequence ID" value="ENSSAUP00010013446.1"/>
    <property type="gene ID" value="ENSSAUG00010006389.1"/>
</dbReference>
<sequence>MATAATETDDPLKRSSSFGLLPPSMTDDLQPLKRSSSYSLLPPSMSELRAVLLGNSWSERRSVGNFILGKTEYNTEEESDSCLTTKGQLKETNILLTNTPDLLHPNISEDKLKKHVEHCVSLCDPGPHVFLLVLQPEDFTGDHKLRLCRILNLFGHRSFDHSLVLMSPRREESSGSKANNVPEQPLKDMKRMCRYRYLNQENLELPELLTRLGQIVKENNGEHVNSDVSKGQDTGLIMSLKSESEHIKPALNLVLCGRRGAGKTSAVRAILGQTDRPSASNSSECVKHQGEVCGRQVSLVELPALYGKPTEVVMAESFKSISLCDPEGVHAFILVLPLDSLTDEDKGELETIRNTFSSQVNDFTMILFTVESELKSPDVVLKENKDIQELCQSYGGRYTVLKIREKQQIPELFDDVKKMRALKSRHFTKDMFTTVQIKKVVEKEKTNGRLQAELQDVKEKSVIAGVNDESQSRDCLRMVLIGKSDSSRSATGNAVLGREHFKSSQEAVAKVCQKAAGKIDGQPVTVVDIPALFDMTLSDDDIQQQINMCFRMLSPGPHVFLLVLKKGYCKQEETDTVELTKKYFGKKSEDFIITIFTGGDEPDDQSFVKQPITYCRRRYQVFSNRADTSHTDVRELLSTVRTMVKENGGCYNTELWRVEKILKERTGELKRKDEEVRTLNEELKTQKRTIKELQGETEQEKNLRAKQLKEKDDCIKKEREERKREQEEGERRRKKQEEIQRQEIKRRQVASEKLVQKEREQTESAVKRLEQYRKEVNREREREREAWEKERKDMWEQMRQEDKQSLEKLEKNNRKLQEMYKCRRRTFTAVTFVLSLFILFLLCYVLLH</sequence>
<dbReference type="Proteomes" id="UP000472265">
    <property type="component" value="Chromosome 5"/>
</dbReference>
<dbReference type="PANTHER" id="PTHR10903:SF170">
    <property type="entry name" value="GTPASE IMAP FAMILY MEMBER 7"/>
    <property type="match status" value="1"/>
</dbReference>
<dbReference type="PROSITE" id="PS51720">
    <property type="entry name" value="G_AIG1"/>
    <property type="match status" value="3"/>
</dbReference>
<evidence type="ECO:0000313" key="9">
    <source>
        <dbReference type="Proteomes" id="UP000472265"/>
    </source>
</evidence>
<keyword evidence="4" id="KW-0175">Coiled coil</keyword>
<reference evidence="8" key="3">
    <citation type="submission" date="2025-09" db="UniProtKB">
        <authorList>
            <consortium name="Ensembl"/>
        </authorList>
    </citation>
    <scope>IDENTIFICATION</scope>
</reference>